<comment type="caution">
    <text evidence="4">The sequence shown here is derived from an EMBL/GenBank/DDBJ whole genome shotgun (WGS) entry which is preliminary data.</text>
</comment>
<feature type="transmembrane region" description="Helical" evidence="1">
    <location>
        <begin position="176"/>
        <end position="197"/>
    </location>
</feature>
<keyword evidence="1" id="KW-0812">Transmembrane</keyword>
<dbReference type="PANTHER" id="PTHR35152:SF1">
    <property type="entry name" value="DOMAIN SIGNALLING PROTEIN, PUTATIVE (AFU_ORTHOLOGUE AFUA_5G11310)-RELATED"/>
    <property type="match status" value="1"/>
</dbReference>
<sequence length="276" mass="28997">MARHPVCGAGHRTRSRPSGPWSLPGKTAARRPAMSNTLVDYSLTLVLLSYIVSVVGAGSALFVARHIRGGDGGQRPLWLALSALLLGGCAIWAMHFVGMLAYDPGIPVAYDGPLTAVSFLVPVLFTGGALYTVHRWEHSRGVWLAAGTVMGLGVAAMHYSGMAAMRMAATMSYNPILVAVSILIAIIASMVALYILLQWRGMARYLSAAVMGVAVCGMHYTGMAAMNLVPSQGPVDYFSGALSPQLMLLLVTLTAFAACVISVFLALNDDGDIVAG</sequence>
<accession>A0A2U2N5G2</accession>
<feature type="transmembrane region" description="Helical" evidence="1">
    <location>
        <begin position="41"/>
        <end position="64"/>
    </location>
</feature>
<evidence type="ECO:0000259" key="3">
    <source>
        <dbReference type="PROSITE" id="PS50924"/>
    </source>
</evidence>
<keyword evidence="1" id="KW-1133">Transmembrane helix</keyword>
<dbReference type="PANTHER" id="PTHR35152">
    <property type="entry name" value="DOMAIN SIGNALLING PROTEIN, PUTATIVE (AFU_ORTHOLOGUE AFUA_5G11310)-RELATED"/>
    <property type="match status" value="1"/>
</dbReference>
<dbReference type="GO" id="GO:0016301">
    <property type="term" value="F:kinase activity"/>
    <property type="evidence" value="ECO:0007669"/>
    <property type="project" value="UniProtKB-KW"/>
</dbReference>
<feature type="transmembrane region" description="Helical" evidence="1">
    <location>
        <begin position="142"/>
        <end position="164"/>
    </location>
</feature>
<dbReference type="Pfam" id="PF03707">
    <property type="entry name" value="MHYT"/>
    <property type="match status" value="3"/>
</dbReference>
<dbReference type="EMBL" id="QFFI01000006">
    <property type="protein sequence ID" value="PWG64297.1"/>
    <property type="molecule type" value="Genomic_DNA"/>
</dbReference>
<dbReference type="InterPro" id="IPR005330">
    <property type="entry name" value="MHYT_dom"/>
</dbReference>
<name>A0A2U2N5G2_9GAMM</name>
<feature type="transmembrane region" description="Helical" evidence="1">
    <location>
        <begin position="246"/>
        <end position="267"/>
    </location>
</feature>
<reference evidence="4 5" key="1">
    <citation type="submission" date="2018-05" db="EMBL/GenBank/DDBJ databases">
        <title>Spiribacter halobius sp. nov., a moderately halophilic bacterium isolated from marine solar saltern.</title>
        <authorList>
            <person name="Zheng W.-S."/>
            <person name="Lu D.-C."/>
            <person name="Du Z.-J."/>
        </authorList>
    </citation>
    <scope>NUCLEOTIDE SEQUENCE [LARGE SCALE GENOMIC DNA]</scope>
    <source>
        <strain evidence="4 5">E85</strain>
    </source>
</reference>
<feature type="region of interest" description="Disordered" evidence="2">
    <location>
        <begin position="1"/>
        <end position="28"/>
    </location>
</feature>
<feature type="domain" description="MHYT" evidence="3">
    <location>
        <begin position="41"/>
        <end position="229"/>
    </location>
</feature>
<dbReference type="Proteomes" id="UP000245474">
    <property type="component" value="Unassembled WGS sequence"/>
</dbReference>
<evidence type="ECO:0000256" key="1">
    <source>
        <dbReference type="PROSITE-ProRule" id="PRU00244"/>
    </source>
</evidence>
<keyword evidence="4" id="KW-0418">Kinase</keyword>
<gene>
    <name evidence="4" type="ORF">DEM34_05280</name>
</gene>
<keyword evidence="4" id="KW-0808">Transferase</keyword>
<keyword evidence="5" id="KW-1185">Reference proteome</keyword>
<dbReference type="AlphaFoldDB" id="A0A2U2N5G2"/>
<dbReference type="PROSITE" id="PS50924">
    <property type="entry name" value="MHYT"/>
    <property type="match status" value="1"/>
</dbReference>
<dbReference type="GO" id="GO:0016020">
    <property type="term" value="C:membrane"/>
    <property type="evidence" value="ECO:0007669"/>
    <property type="project" value="UniProtKB-UniRule"/>
</dbReference>
<feature type="transmembrane region" description="Helical" evidence="1">
    <location>
        <begin position="204"/>
        <end position="226"/>
    </location>
</feature>
<keyword evidence="1" id="KW-0472">Membrane</keyword>
<feature type="transmembrane region" description="Helical" evidence="1">
    <location>
        <begin position="76"/>
        <end position="102"/>
    </location>
</feature>
<feature type="transmembrane region" description="Helical" evidence="1">
    <location>
        <begin position="114"/>
        <end position="133"/>
    </location>
</feature>
<organism evidence="4 5">
    <name type="scientific">Sediminicurvatus halobius</name>
    <dbReference type="NCBI Taxonomy" id="2182432"/>
    <lineage>
        <taxon>Bacteria</taxon>
        <taxon>Pseudomonadati</taxon>
        <taxon>Pseudomonadota</taxon>
        <taxon>Gammaproteobacteria</taxon>
        <taxon>Chromatiales</taxon>
        <taxon>Ectothiorhodospiraceae</taxon>
        <taxon>Sediminicurvatus</taxon>
    </lineage>
</organism>
<evidence type="ECO:0000256" key="2">
    <source>
        <dbReference type="SAM" id="MobiDB-lite"/>
    </source>
</evidence>
<evidence type="ECO:0000313" key="4">
    <source>
        <dbReference type="EMBL" id="PWG64297.1"/>
    </source>
</evidence>
<protein>
    <submittedName>
        <fullName evidence="4">Histidine kinase</fullName>
    </submittedName>
</protein>
<proteinExistence type="predicted"/>
<evidence type="ECO:0000313" key="5">
    <source>
        <dbReference type="Proteomes" id="UP000245474"/>
    </source>
</evidence>